<sequence>MSTATATRSRAAEDRSARLAVSVFPLLVLAAAVIGFLAPEATKQLIPQVNLFLGIIMFGMGLTLTWPDFALVFKRPLPILLGVVAQYAIMPLLGLGVALILELPPELAAGVILVGSAPGGTASNVVAYLSRADTALSVTMTSVSTLLAPLLTPLLTLWLAGQYMDVDAGAMAMSIVNIVLLPVLGGLVVRMLLRRAVEIVLPALPWISVLFISLVAAAVVGNSAETVLSAGFLVLLAVVLHNGLGYALGYAGAHLCGLPRPSARTVSIEVGMQNSGLAAGLAAQYLSPAAALPAAVFSIWHNLSGAVLAMVFRRSDKPMEHDEPLTEGRARD</sequence>
<keyword evidence="2 5" id="KW-0812">Transmembrane</keyword>
<feature type="transmembrane region" description="Helical" evidence="5">
    <location>
        <begin position="200"/>
        <end position="221"/>
    </location>
</feature>
<feature type="transmembrane region" description="Helical" evidence="5">
    <location>
        <begin position="107"/>
        <end position="129"/>
    </location>
</feature>
<dbReference type="PANTHER" id="PTHR10361">
    <property type="entry name" value="SODIUM-BILE ACID COTRANSPORTER"/>
    <property type="match status" value="1"/>
</dbReference>
<dbReference type="Pfam" id="PF01758">
    <property type="entry name" value="SBF"/>
    <property type="match status" value="1"/>
</dbReference>
<evidence type="ECO:0000256" key="4">
    <source>
        <dbReference type="ARBA" id="ARBA00023136"/>
    </source>
</evidence>
<feature type="transmembrane region" description="Helical" evidence="5">
    <location>
        <begin position="79"/>
        <end position="101"/>
    </location>
</feature>
<feature type="transmembrane region" description="Helical" evidence="5">
    <location>
        <begin position="45"/>
        <end position="67"/>
    </location>
</feature>
<keyword evidence="3 5" id="KW-1133">Transmembrane helix</keyword>
<evidence type="ECO:0000256" key="1">
    <source>
        <dbReference type="ARBA" id="ARBA00004141"/>
    </source>
</evidence>
<feature type="transmembrane region" description="Helical" evidence="5">
    <location>
        <begin position="171"/>
        <end position="193"/>
    </location>
</feature>
<feature type="transmembrane region" description="Helical" evidence="5">
    <location>
        <begin position="227"/>
        <end position="253"/>
    </location>
</feature>
<dbReference type="InterPro" id="IPR038770">
    <property type="entry name" value="Na+/solute_symporter_sf"/>
</dbReference>
<evidence type="ECO:0000313" key="7">
    <source>
        <dbReference type="Proteomes" id="UP000297477"/>
    </source>
</evidence>
<dbReference type="Gene3D" id="1.20.1530.20">
    <property type="match status" value="1"/>
</dbReference>
<dbReference type="EMBL" id="SPKT01000010">
    <property type="protein sequence ID" value="TFH99245.1"/>
    <property type="molecule type" value="Genomic_DNA"/>
</dbReference>
<evidence type="ECO:0000256" key="5">
    <source>
        <dbReference type="SAM" id="Phobius"/>
    </source>
</evidence>
<dbReference type="InterPro" id="IPR002657">
    <property type="entry name" value="BilAc:Na_symport/Acr3"/>
</dbReference>
<keyword evidence="7" id="KW-1185">Reference proteome</keyword>
<evidence type="ECO:0000313" key="6">
    <source>
        <dbReference type="EMBL" id="TFH99245.1"/>
    </source>
</evidence>
<gene>
    <name evidence="6" type="ORF">E4A49_06245</name>
</gene>
<name>A0ABY2JZD8_9MICC</name>
<dbReference type="InterPro" id="IPR004710">
    <property type="entry name" value="Bilac:Na_transpt"/>
</dbReference>
<feature type="transmembrane region" description="Helical" evidence="5">
    <location>
        <begin position="136"/>
        <end position="159"/>
    </location>
</feature>
<protein>
    <submittedName>
        <fullName evidence="6">Bile acid:sodium symporter family protein</fullName>
    </submittedName>
</protein>
<comment type="subcellular location">
    <subcellularLocation>
        <location evidence="1">Membrane</location>
        <topology evidence="1">Multi-pass membrane protein</topology>
    </subcellularLocation>
</comment>
<comment type="caution">
    <text evidence="6">The sequence shown here is derived from an EMBL/GenBank/DDBJ whole genome shotgun (WGS) entry which is preliminary data.</text>
</comment>
<dbReference type="RefSeq" id="WP_067190021.1">
    <property type="nucleotide sequence ID" value="NZ_SPKT01000010.1"/>
</dbReference>
<feature type="transmembrane region" description="Helical" evidence="5">
    <location>
        <begin position="20"/>
        <end position="39"/>
    </location>
</feature>
<evidence type="ECO:0000256" key="2">
    <source>
        <dbReference type="ARBA" id="ARBA00022692"/>
    </source>
</evidence>
<reference evidence="6 7" key="1">
    <citation type="submission" date="2019-03" db="EMBL/GenBank/DDBJ databases">
        <title>Reclassification of Micrococcus aloeverae and Micrococcus yunnanensis as later heterotypic synonyms of Micrococcus luteus.</title>
        <authorList>
            <person name="Huang C.-H."/>
        </authorList>
    </citation>
    <scope>NUCLEOTIDE SEQUENCE [LARGE SCALE GENOMIC DNA]</scope>
    <source>
        <strain evidence="6 7">BCRC 12151</strain>
    </source>
</reference>
<dbReference type="Proteomes" id="UP000297477">
    <property type="component" value="Unassembled WGS sequence"/>
</dbReference>
<evidence type="ECO:0000256" key="3">
    <source>
        <dbReference type="ARBA" id="ARBA00022989"/>
    </source>
</evidence>
<proteinExistence type="predicted"/>
<accession>A0ABY2JZD8</accession>
<keyword evidence="4 5" id="KW-0472">Membrane</keyword>
<organism evidence="6 7">
    <name type="scientific">Micrococcus lylae</name>
    <dbReference type="NCBI Taxonomy" id="1273"/>
    <lineage>
        <taxon>Bacteria</taxon>
        <taxon>Bacillati</taxon>
        <taxon>Actinomycetota</taxon>
        <taxon>Actinomycetes</taxon>
        <taxon>Micrococcales</taxon>
        <taxon>Micrococcaceae</taxon>
        <taxon>Micrococcus</taxon>
    </lineage>
</organism>
<dbReference type="PANTHER" id="PTHR10361:SF28">
    <property type="entry name" value="P3 PROTEIN-RELATED"/>
    <property type="match status" value="1"/>
</dbReference>